<dbReference type="AlphaFoldDB" id="A0A3B0X5W9"/>
<accession>A0A3B0X5W9</accession>
<name>A0A3B0X5W9_9ZZZZ</name>
<evidence type="ECO:0000313" key="1">
    <source>
        <dbReference type="EMBL" id="VAW63708.1"/>
    </source>
</evidence>
<organism evidence="1">
    <name type="scientific">hydrothermal vent metagenome</name>
    <dbReference type="NCBI Taxonomy" id="652676"/>
    <lineage>
        <taxon>unclassified sequences</taxon>
        <taxon>metagenomes</taxon>
        <taxon>ecological metagenomes</taxon>
    </lineage>
</organism>
<sequence length="69" mass="7560">MRAMKENVKQVDFASRDAEKKALRKSDAVAISNGAPAKALRIKNFMFSGVDMSQVVAIAPNGDRFPHPE</sequence>
<dbReference type="EMBL" id="UOFG01000208">
    <property type="protein sequence ID" value="VAW63708.1"/>
    <property type="molecule type" value="Genomic_DNA"/>
</dbReference>
<reference evidence="1" key="1">
    <citation type="submission" date="2018-06" db="EMBL/GenBank/DDBJ databases">
        <authorList>
            <person name="Zhirakovskaya E."/>
        </authorList>
    </citation>
    <scope>NUCLEOTIDE SEQUENCE</scope>
</reference>
<proteinExistence type="predicted"/>
<gene>
    <name evidence="1" type="ORF">MNBD_GAMMA11-1495</name>
</gene>
<protein>
    <submittedName>
        <fullName evidence="1">Uncharacterized protein</fullName>
    </submittedName>
</protein>